<dbReference type="InterPro" id="IPR052089">
    <property type="entry name" value="Ankyrin-BTB/POZ_domain"/>
</dbReference>
<dbReference type="PANTHER" id="PTHR46071:SF2">
    <property type="entry name" value="ANKYRIN REPEAT AND BTB_POZ DOMAIN-CONTAINING PROTEIN 2-LIKE PROTEIN"/>
    <property type="match status" value="1"/>
</dbReference>
<evidence type="ECO:0000313" key="2">
    <source>
        <dbReference type="EMBL" id="KYM77773.1"/>
    </source>
</evidence>
<name>A0A195AZW8_9HYME</name>
<reference evidence="2 3" key="1">
    <citation type="submission" date="2015-09" db="EMBL/GenBank/DDBJ databases">
        <title>Atta colombica WGS genome.</title>
        <authorList>
            <person name="Nygaard S."/>
            <person name="Hu H."/>
            <person name="Boomsma J."/>
            <person name="Zhang G."/>
        </authorList>
    </citation>
    <scope>NUCLEOTIDE SEQUENCE [LARGE SCALE GENOMIC DNA]</scope>
    <source>
        <strain evidence="2">Treedump-2</strain>
        <tissue evidence="2">Whole body</tissue>
    </source>
</reference>
<feature type="domain" description="BTB" evidence="1">
    <location>
        <begin position="117"/>
        <end position="183"/>
    </location>
</feature>
<dbReference type="SMART" id="SM00225">
    <property type="entry name" value="BTB"/>
    <property type="match status" value="1"/>
</dbReference>
<keyword evidence="3" id="KW-1185">Reference proteome</keyword>
<dbReference type="EMBL" id="KQ976692">
    <property type="protein sequence ID" value="KYM77773.1"/>
    <property type="molecule type" value="Genomic_DNA"/>
</dbReference>
<protein>
    <submittedName>
        <fullName evidence="2">Speckle-type POZ protein</fullName>
    </submittedName>
</protein>
<evidence type="ECO:0000313" key="3">
    <source>
        <dbReference type="Proteomes" id="UP000078540"/>
    </source>
</evidence>
<dbReference type="PANTHER" id="PTHR46071">
    <property type="entry name" value="ANKYRIN REPEAT AND BTB/POZ DOMAIN-CONTAINING"/>
    <property type="match status" value="1"/>
</dbReference>
<gene>
    <name evidence="2" type="ORF">ALC53_11784</name>
</gene>
<organism evidence="2 3">
    <name type="scientific">Atta colombica</name>
    <dbReference type="NCBI Taxonomy" id="520822"/>
    <lineage>
        <taxon>Eukaryota</taxon>
        <taxon>Metazoa</taxon>
        <taxon>Ecdysozoa</taxon>
        <taxon>Arthropoda</taxon>
        <taxon>Hexapoda</taxon>
        <taxon>Insecta</taxon>
        <taxon>Pterygota</taxon>
        <taxon>Neoptera</taxon>
        <taxon>Endopterygota</taxon>
        <taxon>Hymenoptera</taxon>
        <taxon>Apocrita</taxon>
        <taxon>Aculeata</taxon>
        <taxon>Formicoidea</taxon>
        <taxon>Formicidae</taxon>
        <taxon>Myrmicinae</taxon>
        <taxon>Atta</taxon>
    </lineage>
</organism>
<proteinExistence type="predicted"/>
<evidence type="ECO:0000259" key="1">
    <source>
        <dbReference type="PROSITE" id="PS50097"/>
    </source>
</evidence>
<dbReference type="InterPro" id="IPR011333">
    <property type="entry name" value="SKP1/BTB/POZ_sf"/>
</dbReference>
<dbReference type="InterPro" id="IPR000210">
    <property type="entry name" value="BTB/POZ_dom"/>
</dbReference>
<dbReference type="AlphaFoldDB" id="A0A195AZW8"/>
<dbReference type="Proteomes" id="UP000078540">
    <property type="component" value="Unassembled WGS sequence"/>
</dbReference>
<dbReference type="SUPFAM" id="SSF54695">
    <property type="entry name" value="POZ domain"/>
    <property type="match status" value="1"/>
</dbReference>
<dbReference type="Gene3D" id="3.30.710.10">
    <property type="entry name" value="Potassium Channel Kv1.1, Chain A"/>
    <property type="match status" value="1"/>
</dbReference>
<dbReference type="PROSITE" id="PS50097">
    <property type="entry name" value="BTB"/>
    <property type="match status" value="1"/>
</dbReference>
<dbReference type="Pfam" id="PF00651">
    <property type="entry name" value="BTB"/>
    <property type="match status" value="1"/>
</dbReference>
<accession>A0A195AZW8</accession>
<sequence>MFVNRENDKLCFFISSTVSNPKEQINIHRYNIYIQGIEGAILCADWKRFYFNTDPLYEVCLKTLLLNKTIYLPNDVLSIFFTFETFESVSHISMYENILDKEDFKAMNNFASDKSNSIVTFIVEGNRLRVNKSLACAASPIFNEMLKNCNEDVKGEAKREIEISDVTYNIFEIITFYINGGNIFELKFDVNNDIISQTNTLIHLLAASHTYHVHTLKIICEKRLMAYVTKDNVVSYLDIAITYNAVYLENYTKKFIKIHLDDMKYTTQLIEKIKINPEILSDIYESELSIEYAFYIKYNDLLMSSYENYVLQCSGERKSSILDNLSMSTILISLSYAVITVVN</sequence>
<dbReference type="STRING" id="520822.A0A195AZW8"/>